<dbReference type="Gene3D" id="2.60.210.10">
    <property type="entry name" value="Apoptosis, Tumor Necrosis Factor Receptor Associated Protein 2, Chain A"/>
    <property type="match status" value="1"/>
</dbReference>
<dbReference type="SMART" id="SM00225">
    <property type="entry name" value="BTB"/>
    <property type="match status" value="1"/>
</dbReference>
<evidence type="ECO:0000256" key="1">
    <source>
        <dbReference type="ARBA" id="ARBA00004906"/>
    </source>
</evidence>
<dbReference type="EMBL" id="JACEFO010002479">
    <property type="protein sequence ID" value="KAF8658679.1"/>
    <property type="molecule type" value="Genomic_DNA"/>
</dbReference>
<proteinExistence type="predicted"/>
<comment type="pathway">
    <text evidence="1">Protein modification; protein ubiquitination.</text>
</comment>
<dbReference type="InterPro" id="IPR000210">
    <property type="entry name" value="BTB/POZ_dom"/>
</dbReference>
<dbReference type="InterPro" id="IPR011333">
    <property type="entry name" value="SKP1/BTB/POZ_sf"/>
</dbReference>
<evidence type="ECO:0000313" key="4">
    <source>
        <dbReference type="Proteomes" id="UP000636709"/>
    </source>
</evidence>
<dbReference type="GO" id="GO:0016567">
    <property type="term" value="P:protein ubiquitination"/>
    <property type="evidence" value="ECO:0007669"/>
    <property type="project" value="InterPro"/>
</dbReference>
<sequence>MEPAACSVDLTGAVSSVRLLKINGYAATSTMTKLEYIKYSWKVDGHDWEVLCYPQHHELYGSCVKLKLIFLGKAQCQPHKVTATLICRPVDPSPTRTKLSPFDDRRGVSASFCHAQDSSPPLFLLVRRNIGMNTCDYLANDSLTIHCTISVLKLKELLSDGVVFIPEPAKEGVPLPIVPPSDLHRHLGELFLSEKGADVTFVVCGESFPAHKILLATRSPVFMAEFFGHMKESHSRRVEVEGMEPAVFGAMLRFIYTDDVAMAELDEAAVSSSMHGGAPACGG</sequence>
<gene>
    <name evidence="3" type="ORF">HU200_059153</name>
</gene>
<protein>
    <recommendedName>
        <fullName evidence="2">BTB domain-containing protein</fullName>
    </recommendedName>
</protein>
<dbReference type="Proteomes" id="UP000636709">
    <property type="component" value="Unassembled WGS sequence"/>
</dbReference>
<name>A0A835AIK5_9POAL</name>
<dbReference type="PANTHER" id="PTHR26379:SF180">
    <property type="entry name" value="TRAF TRANSCRIPTION FACTOR"/>
    <property type="match status" value="1"/>
</dbReference>
<dbReference type="SUPFAM" id="SSF54695">
    <property type="entry name" value="POZ domain"/>
    <property type="match status" value="1"/>
</dbReference>
<reference evidence="3" key="1">
    <citation type="submission" date="2020-07" db="EMBL/GenBank/DDBJ databases">
        <title>Genome sequence and genetic diversity analysis of an under-domesticated orphan crop, white fonio (Digitaria exilis).</title>
        <authorList>
            <person name="Bennetzen J.L."/>
            <person name="Chen S."/>
            <person name="Ma X."/>
            <person name="Wang X."/>
            <person name="Yssel A.E.J."/>
            <person name="Chaluvadi S.R."/>
            <person name="Johnson M."/>
            <person name="Gangashetty P."/>
            <person name="Hamidou F."/>
            <person name="Sanogo M.D."/>
            <person name="Zwaenepoel A."/>
            <person name="Wallace J."/>
            <person name="Van De Peer Y."/>
            <person name="Van Deynze A."/>
        </authorList>
    </citation>
    <scope>NUCLEOTIDE SEQUENCE</scope>
    <source>
        <tissue evidence="3">Leaves</tissue>
    </source>
</reference>
<dbReference type="SUPFAM" id="SSF49599">
    <property type="entry name" value="TRAF domain-like"/>
    <property type="match status" value="1"/>
</dbReference>
<feature type="domain" description="BTB" evidence="2">
    <location>
        <begin position="197"/>
        <end position="264"/>
    </location>
</feature>
<evidence type="ECO:0000259" key="2">
    <source>
        <dbReference type="PROSITE" id="PS50097"/>
    </source>
</evidence>
<dbReference type="InterPro" id="IPR008974">
    <property type="entry name" value="TRAF-like"/>
</dbReference>
<dbReference type="PROSITE" id="PS50097">
    <property type="entry name" value="BTB"/>
    <property type="match status" value="1"/>
</dbReference>
<dbReference type="Gene3D" id="3.30.710.10">
    <property type="entry name" value="Potassium Channel Kv1.1, Chain A"/>
    <property type="match status" value="1"/>
</dbReference>
<dbReference type="AlphaFoldDB" id="A0A835AIK5"/>
<dbReference type="InterPro" id="IPR045005">
    <property type="entry name" value="BPM1-6"/>
</dbReference>
<comment type="caution">
    <text evidence="3">The sequence shown here is derived from an EMBL/GenBank/DDBJ whole genome shotgun (WGS) entry which is preliminary data.</text>
</comment>
<accession>A0A835AIK5</accession>
<dbReference type="Pfam" id="PF00651">
    <property type="entry name" value="BTB"/>
    <property type="match status" value="1"/>
</dbReference>
<organism evidence="3 4">
    <name type="scientific">Digitaria exilis</name>
    <dbReference type="NCBI Taxonomy" id="1010633"/>
    <lineage>
        <taxon>Eukaryota</taxon>
        <taxon>Viridiplantae</taxon>
        <taxon>Streptophyta</taxon>
        <taxon>Embryophyta</taxon>
        <taxon>Tracheophyta</taxon>
        <taxon>Spermatophyta</taxon>
        <taxon>Magnoliopsida</taxon>
        <taxon>Liliopsida</taxon>
        <taxon>Poales</taxon>
        <taxon>Poaceae</taxon>
        <taxon>PACMAD clade</taxon>
        <taxon>Panicoideae</taxon>
        <taxon>Panicodae</taxon>
        <taxon>Paniceae</taxon>
        <taxon>Anthephorinae</taxon>
        <taxon>Digitaria</taxon>
    </lineage>
</organism>
<dbReference type="OrthoDB" id="6359816at2759"/>
<keyword evidence="4" id="KW-1185">Reference proteome</keyword>
<dbReference type="PANTHER" id="PTHR26379">
    <property type="entry name" value="BTB/POZ AND MATH DOMAIN-CONTAINING PROTEIN 1"/>
    <property type="match status" value="1"/>
</dbReference>
<evidence type="ECO:0000313" key="3">
    <source>
        <dbReference type="EMBL" id="KAF8658679.1"/>
    </source>
</evidence>